<dbReference type="EMBL" id="AP017312">
    <property type="protein sequence ID" value="BAU26164.1"/>
    <property type="molecule type" value="Genomic_DNA"/>
</dbReference>
<evidence type="ECO:0000313" key="13">
    <source>
        <dbReference type="Proteomes" id="UP000217696"/>
    </source>
</evidence>
<dbReference type="InterPro" id="IPR028624">
    <property type="entry name" value="Tscrpt_elong_fac_GreA/B"/>
</dbReference>
<dbReference type="InterPro" id="IPR018151">
    <property type="entry name" value="TF_GreA/GreB_CS"/>
</dbReference>
<dbReference type="KEGG" id="asoc:CB4_00269"/>
<keyword evidence="12" id="KW-0251">Elongation factor</keyword>
<evidence type="ECO:0000256" key="1">
    <source>
        <dbReference type="ARBA" id="ARBA00008213"/>
    </source>
</evidence>
<evidence type="ECO:0000256" key="4">
    <source>
        <dbReference type="ARBA" id="ARBA00023125"/>
    </source>
</evidence>
<dbReference type="Pfam" id="PF03449">
    <property type="entry name" value="GreA_GreB_N"/>
    <property type="match status" value="1"/>
</dbReference>
<dbReference type="InterPro" id="IPR006359">
    <property type="entry name" value="Tscrpt_elong_fac_GreA"/>
</dbReference>
<dbReference type="InterPro" id="IPR036805">
    <property type="entry name" value="Tscrpt_elong_fac_GreA/B_N_sf"/>
</dbReference>
<evidence type="ECO:0000256" key="7">
    <source>
        <dbReference type="ARBA" id="ARBA00030776"/>
    </source>
</evidence>
<dbReference type="PIRSF" id="PIRSF006092">
    <property type="entry name" value="GreA_GreB"/>
    <property type="match status" value="1"/>
</dbReference>
<dbReference type="Pfam" id="PF01272">
    <property type="entry name" value="GreA_GreB"/>
    <property type="match status" value="1"/>
</dbReference>
<dbReference type="GO" id="GO:0003677">
    <property type="term" value="F:DNA binding"/>
    <property type="evidence" value="ECO:0007669"/>
    <property type="project" value="UniProtKB-UniRule"/>
</dbReference>
<dbReference type="AlphaFoldDB" id="A0A0U4NAQ9"/>
<dbReference type="OrthoDB" id="9808774at2"/>
<dbReference type="InterPro" id="IPR036953">
    <property type="entry name" value="GreA/GreB_C_sf"/>
</dbReference>
<evidence type="ECO:0000256" key="3">
    <source>
        <dbReference type="ARBA" id="ARBA00023015"/>
    </source>
</evidence>
<dbReference type="FunFam" id="1.10.287.180:FF:000001">
    <property type="entry name" value="Transcription elongation factor GreA"/>
    <property type="match status" value="1"/>
</dbReference>
<dbReference type="InterPro" id="IPR023459">
    <property type="entry name" value="Tscrpt_elong_fac_GreA/B_fam"/>
</dbReference>
<dbReference type="Gene3D" id="1.10.287.180">
    <property type="entry name" value="Transcription elongation factor, GreA/GreB, N-terminal domain"/>
    <property type="match status" value="1"/>
</dbReference>
<evidence type="ECO:0000259" key="11">
    <source>
        <dbReference type="Pfam" id="PF03449"/>
    </source>
</evidence>
<dbReference type="NCBIfam" id="NF001263">
    <property type="entry name" value="PRK00226.1-4"/>
    <property type="match status" value="1"/>
</dbReference>
<dbReference type="SUPFAM" id="SSF54534">
    <property type="entry name" value="FKBP-like"/>
    <property type="match status" value="1"/>
</dbReference>
<accession>A0A0U4NAQ9</accession>
<dbReference type="PANTHER" id="PTHR30437">
    <property type="entry name" value="TRANSCRIPTION ELONGATION FACTOR GREA"/>
    <property type="match status" value="1"/>
</dbReference>
<protein>
    <recommendedName>
        <fullName evidence="2 8">Transcription elongation factor GreA</fullName>
    </recommendedName>
    <alternativeName>
        <fullName evidence="7 8">Transcript cleavage factor GreA</fullName>
    </alternativeName>
</protein>
<evidence type="ECO:0000313" key="12">
    <source>
        <dbReference type="EMBL" id="BAU26164.1"/>
    </source>
</evidence>
<dbReference type="RefSeq" id="WP_096463235.1">
    <property type="nucleotide sequence ID" value="NZ_AP017312.1"/>
</dbReference>
<dbReference type="Proteomes" id="UP000217696">
    <property type="component" value="Chromosome"/>
</dbReference>
<comment type="function">
    <text evidence="6 8 9">Necessary for efficient RNA polymerase transcription elongation past template-encoded arresting sites. The arresting sites in DNA have the property of trapping a certain fraction of elongating RNA polymerases that pass through, resulting in locked ternary complexes. Cleavage of the nascent transcript by cleavage factors such as GreA or GreB allows the resumption of elongation from the new 3'terminus. GreA releases sequences of 2 to 3 nucleotides.</text>
</comment>
<gene>
    <name evidence="8 12" type="primary">greA</name>
    <name evidence="12" type="ORF">CB4_00269</name>
</gene>
<dbReference type="HAMAP" id="MF_00105">
    <property type="entry name" value="GreA_GreB"/>
    <property type="match status" value="1"/>
</dbReference>
<evidence type="ECO:0000256" key="8">
    <source>
        <dbReference type="HAMAP-Rule" id="MF_00105"/>
    </source>
</evidence>
<dbReference type="GO" id="GO:0032784">
    <property type="term" value="P:regulation of DNA-templated transcription elongation"/>
    <property type="evidence" value="ECO:0007669"/>
    <property type="project" value="UniProtKB-UniRule"/>
</dbReference>
<sequence length="159" mass="17540">MAEKEVILTAEGLRKLEDELEELKSVKRREVAQRIKEAISYGDLSENSEYEEAKNEQAFIEGRIITLEKMLRNARVISGDELDSGVVYVGSTVIVKDLEYGDEMEFTIVGSAESDPINNKISNESPVGMSLLGKAKGSTVDVAVPAGTVRYEIIDIKVQ</sequence>
<proteinExistence type="inferred from homology"/>
<dbReference type="InterPro" id="IPR022691">
    <property type="entry name" value="Tscrpt_elong_fac_GreA/B_N"/>
</dbReference>
<dbReference type="GO" id="GO:0070063">
    <property type="term" value="F:RNA polymerase binding"/>
    <property type="evidence" value="ECO:0007669"/>
    <property type="project" value="InterPro"/>
</dbReference>
<dbReference type="Gene3D" id="3.10.50.30">
    <property type="entry name" value="Transcription elongation factor, GreA/GreB, C-terminal domain"/>
    <property type="match status" value="1"/>
</dbReference>
<dbReference type="PANTHER" id="PTHR30437:SF4">
    <property type="entry name" value="TRANSCRIPTION ELONGATION FACTOR GREA"/>
    <property type="match status" value="1"/>
</dbReference>
<reference evidence="12 13" key="1">
    <citation type="submission" date="2015-12" db="EMBL/GenBank/DDBJ databases">
        <title>Genome sequence of Aneurinibacillus soli.</title>
        <authorList>
            <person name="Lee J.S."/>
            <person name="Lee K.C."/>
            <person name="Kim K.K."/>
            <person name="Lee B.W."/>
        </authorList>
    </citation>
    <scope>NUCLEOTIDE SEQUENCE [LARGE SCALE GENOMIC DNA]</scope>
    <source>
        <strain evidence="12 13">CB4</strain>
    </source>
</reference>
<dbReference type="FunFam" id="3.10.50.30:FF:000001">
    <property type="entry name" value="Transcription elongation factor GreA"/>
    <property type="match status" value="1"/>
</dbReference>
<evidence type="ECO:0000259" key="10">
    <source>
        <dbReference type="Pfam" id="PF01272"/>
    </source>
</evidence>
<feature type="domain" description="Transcription elongation factor GreA/GreB N-terminal" evidence="11">
    <location>
        <begin position="6"/>
        <end position="76"/>
    </location>
</feature>
<name>A0A0U4NAQ9_9BACL</name>
<evidence type="ECO:0000256" key="2">
    <source>
        <dbReference type="ARBA" id="ARBA00013729"/>
    </source>
</evidence>
<dbReference type="PROSITE" id="PS00829">
    <property type="entry name" value="GREAB_1"/>
    <property type="match status" value="1"/>
</dbReference>
<keyword evidence="12" id="KW-0648">Protein biosynthesis</keyword>
<dbReference type="NCBIfam" id="TIGR01462">
    <property type="entry name" value="greA"/>
    <property type="match status" value="1"/>
</dbReference>
<comment type="similarity">
    <text evidence="1 8 9">Belongs to the GreA/GreB family.</text>
</comment>
<keyword evidence="13" id="KW-1185">Reference proteome</keyword>
<keyword evidence="4 8" id="KW-0238">DNA-binding</keyword>
<evidence type="ECO:0000256" key="5">
    <source>
        <dbReference type="ARBA" id="ARBA00023163"/>
    </source>
</evidence>
<dbReference type="InterPro" id="IPR001437">
    <property type="entry name" value="Tscrpt_elong_fac_GreA/B_C"/>
</dbReference>
<evidence type="ECO:0000256" key="6">
    <source>
        <dbReference type="ARBA" id="ARBA00024916"/>
    </source>
</evidence>
<dbReference type="GO" id="GO:0003746">
    <property type="term" value="F:translation elongation factor activity"/>
    <property type="evidence" value="ECO:0007669"/>
    <property type="project" value="UniProtKB-KW"/>
</dbReference>
<feature type="domain" description="Transcription elongation factor GreA/GreB C-terminal" evidence="10">
    <location>
        <begin position="84"/>
        <end position="157"/>
    </location>
</feature>
<evidence type="ECO:0000256" key="9">
    <source>
        <dbReference type="RuleBase" id="RU000556"/>
    </source>
</evidence>
<keyword evidence="5 8" id="KW-0804">Transcription</keyword>
<keyword evidence="3 8" id="KW-0805">Transcription regulation</keyword>
<dbReference type="SUPFAM" id="SSF46557">
    <property type="entry name" value="GreA transcript cleavage protein, N-terminal domain"/>
    <property type="match status" value="1"/>
</dbReference>
<dbReference type="GO" id="GO:0006354">
    <property type="term" value="P:DNA-templated transcription elongation"/>
    <property type="evidence" value="ECO:0007669"/>
    <property type="project" value="TreeGrafter"/>
</dbReference>
<organism evidence="12 13">
    <name type="scientific">Aneurinibacillus soli</name>
    <dbReference type="NCBI Taxonomy" id="1500254"/>
    <lineage>
        <taxon>Bacteria</taxon>
        <taxon>Bacillati</taxon>
        <taxon>Bacillota</taxon>
        <taxon>Bacilli</taxon>
        <taxon>Bacillales</taxon>
        <taxon>Paenibacillaceae</taxon>
        <taxon>Aneurinibacillus group</taxon>
        <taxon>Aneurinibacillus</taxon>
    </lineage>
</organism>